<feature type="non-terminal residue" evidence="2">
    <location>
        <position position="1"/>
    </location>
</feature>
<comment type="caution">
    <text evidence="2">The sequence shown here is derived from an EMBL/GenBank/DDBJ whole genome shotgun (WGS) entry which is preliminary data.</text>
</comment>
<protein>
    <recommendedName>
        <fullName evidence="1">Germinal-centre associated nuclear protein MCM3AP domain-containing protein</fullName>
    </recommendedName>
</protein>
<accession>A0A8S3YRT5</accession>
<keyword evidence="3" id="KW-1185">Reference proteome</keyword>
<organism evidence="2 3">
    <name type="scientific">Candidula unifasciata</name>
    <dbReference type="NCBI Taxonomy" id="100452"/>
    <lineage>
        <taxon>Eukaryota</taxon>
        <taxon>Metazoa</taxon>
        <taxon>Spiralia</taxon>
        <taxon>Lophotrochozoa</taxon>
        <taxon>Mollusca</taxon>
        <taxon>Gastropoda</taxon>
        <taxon>Heterobranchia</taxon>
        <taxon>Euthyneura</taxon>
        <taxon>Panpulmonata</taxon>
        <taxon>Eupulmonata</taxon>
        <taxon>Stylommatophora</taxon>
        <taxon>Helicina</taxon>
        <taxon>Helicoidea</taxon>
        <taxon>Geomitridae</taxon>
        <taxon>Candidula</taxon>
    </lineage>
</organism>
<sequence length="741" mass="84621">EISQEVLEEQELTLRKRLEEELAAQRQCVYNNLCEEVVDDGVAVMTKEMAEEEMRLVKAELHRQRLERCSQQCKDDLLVEVVDEVIEEVAMEVYDVDVVMKLDRLNATEKIVKTLRCRRFLQIWRKKYMAEIRAKRSLLDFPSAPSIKAIGEQIHELVPHRPDTRISHKSFYIGERAQLSIESPMDVIQDQLHLNVHLSMASARHMLNNLVMWRPLDVTNIVNAPLQRAFQSWKDRGLIEPDTTSLQWKLVLSLPSKEQTSTSEESMFSKWIRTKLCKGHEREALLQSTPSYEGEVLSKYHMKTGQKERAGLCIRCFQGAWSDNQEISVRKKDLLKGTSAVVFILPCLESLQGLSKSLQLAMWKKQKVRLHQILKQKPESPAVPLILIIPSVLSSSNISLQELDENLELSSLGKQGLISAIHIAQPFVGGQEQLLQCFEDWTAQVTNCLRFAVSHIPVPPKLRVKPVSDYIEDAIVEFYKSTVYEDLRVRTKHQLLHQSPNTLLSLYNEVVEHAAMVCSSGSLAQISWPAPDFDESVAAGHPVSSWNSEAHMCDLYELVSKMRLPYFRYSDLEADDWSTACNDVWAFVAAVTKKDTGFAKIGLHHKVAELLSRCKKVFRQFCWLANRDGPCEPSYINMAWTDLIDACIHYKLVSLRTGHLNIRRQDDELVEDDLDPEEMLVFYQESELDDWEPPVVWQDALRDTESAGAGLLKSTVENASITLDRMEADSMETSTVNEGTV</sequence>
<dbReference type="EMBL" id="CAJHNH020000661">
    <property type="protein sequence ID" value="CAG5119138.1"/>
    <property type="molecule type" value="Genomic_DNA"/>
</dbReference>
<dbReference type="OrthoDB" id="21502at2759"/>
<dbReference type="AlphaFoldDB" id="A0A8S3YRT5"/>
<proteinExistence type="predicted"/>
<evidence type="ECO:0000313" key="2">
    <source>
        <dbReference type="EMBL" id="CAG5119138.1"/>
    </source>
</evidence>
<name>A0A8S3YRT5_9EUPU</name>
<dbReference type="Pfam" id="PF16769">
    <property type="entry name" value="MCM3AP_GANP"/>
    <property type="match status" value="1"/>
</dbReference>
<feature type="domain" description="Germinal-centre associated nuclear protein MCM3AP" evidence="1">
    <location>
        <begin position="210"/>
        <end position="706"/>
    </location>
</feature>
<reference evidence="2" key="1">
    <citation type="submission" date="2021-04" db="EMBL/GenBank/DDBJ databases">
        <authorList>
            <consortium name="Molecular Ecology Group"/>
        </authorList>
    </citation>
    <scope>NUCLEOTIDE SEQUENCE</scope>
</reference>
<dbReference type="InterPro" id="IPR031907">
    <property type="entry name" value="MCM3AP_GANP"/>
</dbReference>
<feature type="non-terminal residue" evidence="2">
    <location>
        <position position="741"/>
    </location>
</feature>
<gene>
    <name evidence="2" type="ORF">CUNI_LOCUS4696</name>
</gene>
<evidence type="ECO:0000259" key="1">
    <source>
        <dbReference type="Pfam" id="PF16769"/>
    </source>
</evidence>
<dbReference type="Proteomes" id="UP000678393">
    <property type="component" value="Unassembled WGS sequence"/>
</dbReference>
<evidence type="ECO:0000313" key="3">
    <source>
        <dbReference type="Proteomes" id="UP000678393"/>
    </source>
</evidence>